<evidence type="ECO:0000313" key="2">
    <source>
        <dbReference type="EMBL" id="AXO89711.1"/>
    </source>
</evidence>
<evidence type="ECO:0000256" key="1">
    <source>
        <dbReference type="SAM" id="SignalP"/>
    </source>
</evidence>
<organism evidence="2 3">
    <name type="scientific">Pseudomonas parafulva</name>
    <dbReference type="NCBI Taxonomy" id="157782"/>
    <lineage>
        <taxon>Bacteria</taxon>
        <taxon>Pseudomonadati</taxon>
        <taxon>Pseudomonadota</taxon>
        <taxon>Gammaproteobacteria</taxon>
        <taxon>Pseudomonadales</taxon>
        <taxon>Pseudomonadaceae</taxon>
        <taxon>Pseudomonas</taxon>
    </lineage>
</organism>
<sequence>MKCSRATRAALVSVMMTAAGWVHAGPPVDVTFKNLSSTQAVLTVVTSNESSTYQIASPKPSDKVASQGATLFRVQRVISPDVNAAMVRYSIGSKTCAFGTTYQMRTLPGGIKQPLWTKTATPSGGANCTAMITRTNGDYSWAVEFTMR</sequence>
<dbReference type="AlphaFoldDB" id="A0AAI8KDC6"/>
<gene>
    <name evidence="2" type="ORF">DZC75_17485</name>
</gene>
<keyword evidence="3" id="KW-1185">Reference proteome</keyword>
<name>A0AAI8KDC6_9PSED</name>
<feature type="signal peptide" evidence="1">
    <location>
        <begin position="1"/>
        <end position="24"/>
    </location>
</feature>
<dbReference type="EMBL" id="CP031641">
    <property type="protein sequence ID" value="AXO89711.1"/>
    <property type="molecule type" value="Genomic_DNA"/>
</dbReference>
<evidence type="ECO:0008006" key="4">
    <source>
        <dbReference type="Google" id="ProtNLM"/>
    </source>
</evidence>
<feature type="chain" id="PRO_5042586859" description="Lipoprotein" evidence="1">
    <location>
        <begin position="25"/>
        <end position="148"/>
    </location>
</feature>
<reference evidence="2 3" key="1">
    <citation type="submission" date="2018-08" db="EMBL/GenBank/DDBJ databases">
        <authorList>
            <person name="Lee Y."/>
            <person name="Kakembo D."/>
        </authorList>
    </citation>
    <scope>NUCLEOTIDE SEQUENCE [LARGE SCALE GENOMIC DNA]</scope>
    <source>
        <strain evidence="2 3">JBCS1880</strain>
    </source>
</reference>
<proteinExistence type="predicted"/>
<accession>A0AAI8KDC6</accession>
<protein>
    <recommendedName>
        <fullName evidence="4">Lipoprotein</fullName>
    </recommendedName>
</protein>
<evidence type="ECO:0000313" key="3">
    <source>
        <dbReference type="Proteomes" id="UP000258127"/>
    </source>
</evidence>
<keyword evidence="1" id="KW-0732">Signal</keyword>
<dbReference type="Proteomes" id="UP000258127">
    <property type="component" value="Chromosome"/>
</dbReference>